<proteinExistence type="predicted"/>
<dbReference type="Proteomes" id="UP000176751">
    <property type="component" value="Unassembled WGS sequence"/>
</dbReference>
<dbReference type="STRING" id="1797737.A2196_04135"/>
<organism evidence="1 2">
    <name type="scientific">Candidatus Curtissbacteria bacterium RIFOXYA1_FULL_41_14</name>
    <dbReference type="NCBI Taxonomy" id="1797737"/>
    <lineage>
        <taxon>Bacteria</taxon>
        <taxon>Candidatus Curtissiibacteriota</taxon>
    </lineage>
</organism>
<name>A0A1F5HG04_9BACT</name>
<dbReference type="EMBL" id="MFCA01000005">
    <property type="protein sequence ID" value="OGE03078.1"/>
    <property type="molecule type" value="Genomic_DNA"/>
</dbReference>
<sequence>MKKVTRKTISDSDIRNLVIARLRVFSTGKKISIGADREYSKEELIQGVTENNEIGKKIVEIQLKYLKSLKKGILLPDE</sequence>
<protein>
    <submittedName>
        <fullName evidence="1">Uncharacterized protein</fullName>
    </submittedName>
</protein>
<comment type="caution">
    <text evidence="1">The sequence shown here is derived from an EMBL/GenBank/DDBJ whole genome shotgun (WGS) entry which is preliminary data.</text>
</comment>
<reference evidence="1 2" key="1">
    <citation type="journal article" date="2016" name="Nat. Commun.">
        <title>Thousands of microbial genomes shed light on interconnected biogeochemical processes in an aquifer system.</title>
        <authorList>
            <person name="Anantharaman K."/>
            <person name="Brown C.T."/>
            <person name="Hug L.A."/>
            <person name="Sharon I."/>
            <person name="Castelle C.J."/>
            <person name="Probst A.J."/>
            <person name="Thomas B.C."/>
            <person name="Singh A."/>
            <person name="Wilkins M.J."/>
            <person name="Karaoz U."/>
            <person name="Brodie E.L."/>
            <person name="Williams K.H."/>
            <person name="Hubbard S.S."/>
            <person name="Banfield J.F."/>
        </authorList>
    </citation>
    <scope>NUCLEOTIDE SEQUENCE [LARGE SCALE GENOMIC DNA]</scope>
</reference>
<gene>
    <name evidence="1" type="ORF">A2196_04135</name>
</gene>
<accession>A0A1F5HG04</accession>
<evidence type="ECO:0000313" key="1">
    <source>
        <dbReference type="EMBL" id="OGE03078.1"/>
    </source>
</evidence>
<dbReference type="AlphaFoldDB" id="A0A1F5HG04"/>
<evidence type="ECO:0000313" key="2">
    <source>
        <dbReference type="Proteomes" id="UP000176751"/>
    </source>
</evidence>